<accession>A0A8H4UBI5</accession>
<dbReference type="Proteomes" id="UP000622797">
    <property type="component" value="Unassembled WGS sequence"/>
</dbReference>
<evidence type="ECO:0000313" key="1">
    <source>
        <dbReference type="EMBL" id="KAF4973226.1"/>
    </source>
</evidence>
<comment type="caution">
    <text evidence="1">The sequence shown here is derived from an EMBL/GenBank/DDBJ whole genome shotgun (WGS) entry which is preliminary data.</text>
</comment>
<evidence type="ECO:0000313" key="2">
    <source>
        <dbReference type="Proteomes" id="UP000622797"/>
    </source>
</evidence>
<sequence length="83" mass="9110">MSVTLSTRDVLLDIQQTIRDGIHYINVFHPIESFVLASQHTTPGLAASIVRLHPAEPSTLFKTLAYQADMQEAFQSDTAPEGA</sequence>
<dbReference type="EMBL" id="JABEXW010000025">
    <property type="protein sequence ID" value="KAF4973226.1"/>
    <property type="molecule type" value="Genomic_DNA"/>
</dbReference>
<reference evidence="1" key="1">
    <citation type="journal article" date="2020" name="BMC Genomics">
        <title>Correction to: Identification and distribution of gene clusters required for synthesis of sphingolipid metabolism inhibitors in diverse species of the filamentous fungus Fusarium.</title>
        <authorList>
            <person name="Kim H.S."/>
            <person name="Lohmar J.M."/>
            <person name="Busman M."/>
            <person name="Brown D.W."/>
            <person name="Naumann T.A."/>
            <person name="Divon H.H."/>
            <person name="Lysoe E."/>
            <person name="Uhlig S."/>
            <person name="Proctor R.H."/>
        </authorList>
    </citation>
    <scope>NUCLEOTIDE SEQUENCE</scope>
    <source>
        <strain evidence="1">NRRL 20472</strain>
    </source>
</reference>
<organism evidence="1 2">
    <name type="scientific">Fusarium sarcochroum</name>
    <dbReference type="NCBI Taxonomy" id="1208366"/>
    <lineage>
        <taxon>Eukaryota</taxon>
        <taxon>Fungi</taxon>
        <taxon>Dikarya</taxon>
        <taxon>Ascomycota</taxon>
        <taxon>Pezizomycotina</taxon>
        <taxon>Sordariomycetes</taxon>
        <taxon>Hypocreomycetidae</taxon>
        <taxon>Hypocreales</taxon>
        <taxon>Nectriaceae</taxon>
        <taxon>Fusarium</taxon>
        <taxon>Fusarium lateritium species complex</taxon>
    </lineage>
</organism>
<name>A0A8H4UBI5_9HYPO</name>
<keyword evidence="2" id="KW-1185">Reference proteome</keyword>
<protein>
    <submittedName>
        <fullName evidence="1">Uncharacterized protein</fullName>
    </submittedName>
</protein>
<proteinExistence type="predicted"/>
<reference evidence="1" key="2">
    <citation type="submission" date="2020-05" db="EMBL/GenBank/DDBJ databases">
        <authorList>
            <person name="Kim H.-S."/>
            <person name="Proctor R.H."/>
            <person name="Brown D.W."/>
        </authorList>
    </citation>
    <scope>NUCLEOTIDE SEQUENCE</scope>
    <source>
        <strain evidence="1">NRRL 20472</strain>
    </source>
</reference>
<gene>
    <name evidence="1" type="ORF">FSARC_431</name>
</gene>
<dbReference type="AlphaFoldDB" id="A0A8H4UBI5"/>